<keyword evidence="2 4" id="KW-0949">S-adenosyl-L-methionine</keyword>
<evidence type="ECO:0000313" key="8">
    <source>
        <dbReference type="Proteomes" id="UP001166304"/>
    </source>
</evidence>
<dbReference type="EC" id="2.5.1.114" evidence="4"/>
<dbReference type="CDD" id="cd02440">
    <property type="entry name" value="AdoMet_MTases"/>
    <property type="match status" value="1"/>
</dbReference>
<dbReference type="InterPro" id="IPR030382">
    <property type="entry name" value="MeTrfase_TRM5/TYW2"/>
</dbReference>
<evidence type="ECO:0000256" key="4">
    <source>
        <dbReference type="HAMAP-Rule" id="MF_01922"/>
    </source>
</evidence>
<evidence type="ECO:0000313" key="7">
    <source>
        <dbReference type="EMBL" id="MBV0902479.1"/>
    </source>
</evidence>
<keyword evidence="3 4" id="KW-0819">tRNA processing</keyword>
<feature type="region of interest" description="Disordered" evidence="5">
    <location>
        <begin position="190"/>
        <end position="215"/>
    </location>
</feature>
<dbReference type="GO" id="GO:0005737">
    <property type="term" value="C:cytoplasm"/>
    <property type="evidence" value="ECO:0007669"/>
    <property type="project" value="UniProtKB-SubCell"/>
</dbReference>
<evidence type="ECO:0000259" key="6">
    <source>
        <dbReference type="PROSITE" id="PS51684"/>
    </source>
</evidence>
<feature type="compositionally biased region" description="Basic and acidic residues" evidence="5">
    <location>
        <begin position="190"/>
        <end position="203"/>
    </location>
</feature>
<dbReference type="Pfam" id="PF02475">
    <property type="entry name" value="TRM5-TYW2_MTfase"/>
    <property type="match status" value="3"/>
</dbReference>
<dbReference type="InterPro" id="IPR056743">
    <property type="entry name" value="TRM5-TYW2-like_MTfase"/>
</dbReference>
<reference evidence="7" key="1">
    <citation type="submission" date="2021-06" db="EMBL/GenBank/DDBJ databases">
        <title>New haloarchaea isolates fom saline soil.</title>
        <authorList>
            <person name="Duran-Viseras A."/>
            <person name="Sanchez-Porro C.S."/>
            <person name="Ventosa A."/>
        </authorList>
    </citation>
    <scope>NUCLEOTIDE SEQUENCE</scope>
    <source>
        <strain evidence="7">JCM 18369</strain>
    </source>
</reference>
<evidence type="ECO:0000256" key="2">
    <source>
        <dbReference type="ARBA" id="ARBA00022691"/>
    </source>
</evidence>
<sequence>MPEDAADSGPDADGGDDQRLAAVVAKPRSQIAIESLRDEGVYDDGRSVVEWTDETVAAPVTAPPRETPVREVVRQVGEPRLRTLDDHLRERGWTDAEIDAAPGSWAVLGSVVLVDMGDSPRPREVGEALLALHGEADTVLARHGISGAHREPSVEVVAGVGDTETVHTEHGTRYAMDLAEVMFSPGNKAERARMGDVVREGRGTRPSGRASGEAASDGERVLDMFAGIGYFTLPMARAGATVTAVERNPTAFRYLVENVRLNRVDERVHAYRADCREVVRAGLTDEKGREGDERDAERPVSQGFAAEARADRVVMGYYEAHEYLDSALAALAPGGVLHMHEATPDALVFDRPLDRLEAAAADAGRSVEILDTRRVKAYSEGVAHVVVDARIE</sequence>
<dbReference type="SUPFAM" id="SSF53335">
    <property type="entry name" value="S-adenosyl-L-methionine-dependent methyltransferases"/>
    <property type="match status" value="1"/>
</dbReference>
<dbReference type="GO" id="GO:0102522">
    <property type="term" value="F:tRNA 4-demethylwyosine alpha-amino-alpha-carboxypropyltransferase activity"/>
    <property type="evidence" value="ECO:0007669"/>
    <property type="project" value="UniProtKB-EC"/>
</dbReference>
<dbReference type="RefSeq" id="WP_162413366.1">
    <property type="nucleotide sequence ID" value="NZ_JAHQXE010000003.1"/>
</dbReference>
<dbReference type="Gene3D" id="3.40.50.150">
    <property type="entry name" value="Vaccinia Virus protein VP39"/>
    <property type="match status" value="1"/>
</dbReference>
<keyword evidence="4" id="KW-0963">Cytoplasm</keyword>
<dbReference type="Proteomes" id="UP001166304">
    <property type="component" value="Unassembled WGS sequence"/>
</dbReference>
<comment type="catalytic activity">
    <reaction evidence="4">
        <text>4-demethylwyosine(37) in tRNA(Phe) + S-adenosyl-L-methionine = 4-demethyl-7-[(3S)-3-amino-3-carboxypropyl]wyosine(37) in tRNA(Phe) + S-methyl-5'-thioadenosine + H(+)</text>
        <dbReference type="Rhea" id="RHEA:36355"/>
        <dbReference type="Rhea" id="RHEA-COMP:10164"/>
        <dbReference type="Rhea" id="RHEA-COMP:10378"/>
        <dbReference type="ChEBI" id="CHEBI:15378"/>
        <dbReference type="ChEBI" id="CHEBI:17509"/>
        <dbReference type="ChEBI" id="CHEBI:59789"/>
        <dbReference type="ChEBI" id="CHEBI:64315"/>
        <dbReference type="ChEBI" id="CHEBI:73550"/>
        <dbReference type="EC" id="2.5.1.114"/>
    </reaction>
</comment>
<feature type="domain" description="SAM-dependent methyltransferase TRM5/TYW2-type" evidence="6">
    <location>
        <begin position="105"/>
        <end position="392"/>
    </location>
</feature>
<evidence type="ECO:0000256" key="5">
    <source>
        <dbReference type="SAM" id="MobiDB-lite"/>
    </source>
</evidence>
<dbReference type="InterPro" id="IPR029063">
    <property type="entry name" value="SAM-dependent_MTases_sf"/>
</dbReference>
<protein>
    <recommendedName>
        <fullName evidence="4">tRNA(Phe) (4-demethylwyosine(37)-C(7)) aminocarboxypropyltransferase</fullName>
        <ecNumber evidence="4">2.5.1.114</ecNumber>
    </recommendedName>
    <alternativeName>
        <fullName evidence="4">tRNA wyosine derivatives biosynthesis protein Taw2</fullName>
    </alternativeName>
</protein>
<dbReference type="GO" id="GO:0008175">
    <property type="term" value="F:tRNA methyltransferase activity"/>
    <property type="evidence" value="ECO:0007669"/>
    <property type="project" value="TreeGrafter"/>
</dbReference>
<dbReference type="PANTHER" id="PTHR23245:SF41">
    <property type="entry name" value="TRNA(PHE) (4-DEMETHYLWYOSINE(37)-C(7)) AMINOCARBOXYPROPYLTRANSFERASE"/>
    <property type="match status" value="1"/>
</dbReference>
<dbReference type="InterPro" id="IPR030867">
    <property type="entry name" value="TYW2_archaea"/>
</dbReference>
<keyword evidence="1 4" id="KW-0808">Transferase</keyword>
<name>A0AA41G2N0_9EURY</name>
<evidence type="ECO:0000256" key="3">
    <source>
        <dbReference type="ARBA" id="ARBA00022694"/>
    </source>
</evidence>
<comment type="similarity">
    <text evidence="4">Belongs to the class I-like SAM-binding methyltransferase superfamily. TRM5/TYW2 family.</text>
</comment>
<dbReference type="Pfam" id="PF25133">
    <property type="entry name" value="TYW2_N_2"/>
    <property type="match status" value="1"/>
</dbReference>
<keyword evidence="7" id="KW-0489">Methyltransferase</keyword>
<proteinExistence type="inferred from homology"/>
<comment type="caution">
    <text evidence="7">The sequence shown here is derived from an EMBL/GenBank/DDBJ whole genome shotgun (WGS) entry which is preliminary data.</text>
</comment>
<dbReference type="InterPro" id="IPR056744">
    <property type="entry name" value="TRM5/TYW2-like_N"/>
</dbReference>
<comment type="caution">
    <text evidence="4">Lacks conserved residue(s) required for the propagation of feature annotation.</text>
</comment>
<dbReference type="PANTHER" id="PTHR23245">
    <property type="entry name" value="TRNA METHYLTRANSFERASE"/>
    <property type="match status" value="1"/>
</dbReference>
<dbReference type="GO" id="GO:0030488">
    <property type="term" value="P:tRNA methylation"/>
    <property type="evidence" value="ECO:0007669"/>
    <property type="project" value="TreeGrafter"/>
</dbReference>
<feature type="binding site" evidence="4">
    <location>
        <position position="246"/>
    </location>
    <ligand>
        <name>S-adenosyl-L-methionine</name>
        <dbReference type="ChEBI" id="CHEBI:59789"/>
    </ligand>
</feature>
<feature type="binding site" evidence="4">
    <location>
        <position position="191"/>
    </location>
    <ligand>
        <name>S-adenosyl-L-methionine</name>
        <dbReference type="ChEBI" id="CHEBI:59789"/>
    </ligand>
</feature>
<dbReference type="Gene3D" id="3.30.300.110">
    <property type="entry name" value="Met-10+ protein-like domains"/>
    <property type="match status" value="1"/>
</dbReference>
<keyword evidence="8" id="KW-1185">Reference proteome</keyword>
<dbReference type="HAMAP" id="MF_01922">
    <property type="entry name" value="TYW2_archaea"/>
    <property type="match status" value="1"/>
</dbReference>
<gene>
    <name evidence="4" type="primary">taw2</name>
    <name evidence="7" type="ORF">KTS37_11835</name>
</gene>
<organism evidence="7 8">
    <name type="scientific">Haloarcula salina</name>
    <dbReference type="NCBI Taxonomy" id="1429914"/>
    <lineage>
        <taxon>Archaea</taxon>
        <taxon>Methanobacteriati</taxon>
        <taxon>Methanobacteriota</taxon>
        <taxon>Stenosarchaea group</taxon>
        <taxon>Halobacteria</taxon>
        <taxon>Halobacteriales</taxon>
        <taxon>Haloarculaceae</taxon>
        <taxon>Haloarcula</taxon>
    </lineage>
</organism>
<dbReference type="AlphaFoldDB" id="A0AA41G2N0"/>
<accession>A0AA41G2N0</accession>
<dbReference type="EMBL" id="JAHQXE010000003">
    <property type="protein sequence ID" value="MBV0902479.1"/>
    <property type="molecule type" value="Genomic_DNA"/>
</dbReference>
<comment type="function">
    <text evidence="4">S-adenosyl-L-methionine-dependent transferase that acts as a component of the wyosine derivatives biosynthesis pathway. Catalyzes the transfer of the alpha-amino-alpha-carboxypropyl (acp) group from S-adenosyl-L-methionine to 4-demethylwyosine (imG-14), forming 7-aminocarboxypropyl-demethylwyosine (wybutosine-86) at position 37 of tRNA(Phe).</text>
</comment>
<feature type="binding site" evidence="4">
    <location>
        <position position="184"/>
    </location>
    <ligand>
        <name>S-adenosyl-L-methionine</name>
        <dbReference type="ChEBI" id="CHEBI:59789"/>
    </ligand>
</feature>
<comment type="subcellular location">
    <subcellularLocation>
        <location evidence="4">Cytoplasm</location>
    </subcellularLocation>
</comment>
<evidence type="ECO:0000256" key="1">
    <source>
        <dbReference type="ARBA" id="ARBA00022679"/>
    </source>
</evidence>
<dbReference type="PROSITE" id="PS51684">
    <property type="entry name" value="SAM_MT_TRM5_TYW2"/>
    <property type="match status" value="1"/>
</dbReference>